<dbReference type="GeneID" id="81463410"/>
<dbReference type="GO" id="GO:0044550">
    <property type="term" value="P:secondary metabolite biosynthetic process"/>
    <property type="evidence" value="ECO:0007669"/>
    <property type="project" value="TreeGrafter"/>
</dbReference>
<reference evidence="1" key="2">
    <citation type="journal article" date="2023" name="IMA Fungus">
        <title>Comparative genomic study of the Penicillium genus elucidates a diverse pangenome and 15 lateral gene transfer events.</title>
        <authorList>
            <person name="Petersen C."/>
            <person name="Sorensen T."/>
            <person name="Nielsen M.R."/>
            <person name="Sondergaard T.E."/>
            <person name="Sorensen J.L."/>
            <person name="Fitzpatrick D.A."/>
            <person name="Frisvad J.C."/>
            <person name="Nielsen K.L."/>
        </authorList>
    </citation>
    <scope>NUCLEOTIDE SEQUENCE</scope>
    <source>
        <strain evidence="1">IBT 3081</strain>
    </source>
</reference>
<dbReference type="OrthoDB" id="416786at2759"/>
<dbReference type="SUPFAM" id="SSF56801">
    <property type="entry name" value="Acetyl-CoA synthetase-like"/>
    <property type="match status" value="1"/>
</dbReference>
<sequence>MPSYRQAPHKFEGNEADLLADEALQRPDFTKKRSSALGQYLVAPFLATTSHGVVFGGPLTPVNPEQPGSERTEPVLTGALVRYNSDGTFVYVGRQDTQIKIRGQRLELAEANHRQMEIPEVKPCR</sequence>
<name>A0A9W9S9D6_9EURO</name>
<dbReference type="EMBL" id="JAPZBT010000002">
    <property type="protein sequence ID" value="KAJ5374491.1"/>
    <property type="molecule type" value="Genomic_DNA"/>
</dbReference>
<evidence type="ECO:0000313" key="1">
    <source>
        <dbReference type="EMBL" id="KAJ5374491.1"/>
    </source>
</evidence>
<dbReference type="GO" id="GO:0031177">
    <property type="term" value="F:phosphopantetheine binding"/>
    <property type="evidence" value="ECO:0007669"/>
    <property type="project" value="TreeGrafter"/>
</dbReference>
<accession>A0A9W9S9D6</accession>
<dbReference type="AlphaFoldDB" id="A0A9W9S9D6"/>
<organism evidence="1 2">
    <name type="scientific">Penicillium concentricum</name>
    <dbReference type="NCBI Taxonomy" id="293559"/>
    <lineage>
        <taxon>Eukaryota</taxon>
        <taxon>Fungi</taxon>
        <taxon>Dikarya</taxon>
        <taxon>Ascomycota</taxon>
        <taxon>Pezizomycotina</taxon>
        <taxon>Eurotiomycetes</taxon>
        <taxon>Eurotiomycetidae</taxon>
        <taxon>Eurotiales</taxon>
        <taxon>Aspergillaceae</taxon>
        <taxon>Penicillium</taxon>
    </lineage>
</organism>
<evidence type="ECO:0000313" key="2">
    <source>
        <dbReference type="Proteomes" id="UP001147752"/>
    </source>
</evidence>
<protein>
    <submittedName>
        <fullName evidence="1">Acetyl-CoA synthetase-like protein</fullName>
    </submittedName>
</protein>
<gene>
    <name evidence="1" type="ORF">N7517_006497</name>
</gene>
<dbReference type="Proteomes" id="UP001147752">
    <property type="component" value="Unassembled WGS sequence"/>
</dbReference>
<dbReference type="RefSeq" id="XP_056580477.1">
    <property type="nucleotide sequence ID" value="XM_056724227.1"/>
</dbReference>
<proteinExistence type="predicted"/>
<comment type="caution">
    <text evidence="1">The sequence shown here is derived from an EMBL/GenBank/DDBJ whole genome shotgun (WGS) entry which is preliminary data.</text>
</comment>
<dbReference type="PANTHER" id="PTHR45527">
    <property type="entry name" value="NONRIBOSOMAL PEPTIDE SYNTHETASE"/>
    <property type="match status" value="1"/>
</dbReference>
<reference evidence="1" key="1">
    <citation type="submission" date="2022-12" db="EMBL/GenBank/DDBJ databases">
        <authorList>
            <person name="Petersen C."/>
        </authorList>
    </citation>
    <scope>NUCLEOTIDE SEQUENCE</scope>
    <source>
        <strain evidence="1">IBT 3081</strain>
    </source>
</reference>
<keyword evidence="2" id="KW-1185">Reference proteome</keyword>
<dbReference type="GO" id="GO:0005737">
    <property type="term" value="C:cytoplasm"/>
    <property type="evidence" value="ECO:0007669"/>
    <property type="project" value="TreeGrafter"/>
</dbReference>
<dbReference type="PANTHER" id="PTHR45527:SF12">
    <property type="entry name" value="NONRIBOSOMAL PEPTIDE SYNTHETASE IVOA"/>
    <property type="match status" value="1"/>
</dbReference>
<dbReference type="GO" id="GO:0043041">
    <property type="term" value="P:amino acid activation for nonribosomal peptide biosynthetic process"/>
    <property type="evidence" value="ECO:0007669"/>
    <property type="project" value="TreeGrafter"/>
</dbReference>
<dbReference type="Gene3D" id="2.30.38.10">
    <property type="entry name" value="Luciferase, Domain 3"/>
    <property type="match status" value="1"/>
</dbReference>